<evidence type="ECO:0000256" key="7">
    <source>
        <dbReference type="PROSITE-ProRule" id="PRU10141"/>
    </source>
</evidence>
<accession>A0AAW1P7H6</accession>
<feature type="region of interest" description="Disordered" evidence="8">
    <location>
        <begin position="45"/>
        <end position="66"/>
    </location>
</feature>
<evidence type="ECO:0000256" key="1">
    <source>
        <dbReference type="ARBA" id="ARBA00022527"/>
    </source>
</evidence>
<feature type="compositionally biased region" description="Low complexity" evidence="8">
    <location>
        <begin position="412"/>
        <end position="427"/>
    </location>
</feature>
<dbReference type="PANTHER" id="PTHR24350">
    <property type="entry name" value="SERINE/THREONINE-PROTEIN KINASE IAL-RELATED"/>
    <property type="match status" value="1"/>
</dbReference>
<name>A0AAW1P7H6_9CHLO</name>
<dbReference type="Gene3D" id="1.10.510.10">
    <property type="entry name" value="Transferase(Phosphotransferase) domain 1"/>
    <property type="match status" value="2"/>
</dbReference>
<keyword evidence="3 6" id="KW-0547">Nucleotide-binding</keyword>
<proteinExistence type="predicted"/>
<evidence type="ECO:0000256" key="5">
    <source>
        <dbReference type="ARBA" id="ARBA00022840"/>
    </source>
</evidence>
<evidence type="ECO:0000256" key="4">
    <source>
        <dbReference type="ARBA" id="ARBA00022777"/>
    </source>
</evidence>
<comment type="caution">
    <text evidence="10">The sequence shown here is derived from an EMBL/GenBank/DDBJ whole genome shotgun (WGS) entry which is preliminary data.</text>
</comment>
<dbReference type="PROSITE" id="PS50011">
    <property type="entry name" value="PROTEIN_KINASE_DOM"/>
    <property type="match status" value="1"/>
</dbReference>
<organism evidence="10 11">
    <name type="scientific">Symbiochloris irregularis</name>
    <dbReference type="NCBI Taxonomy" id="706552"/>
    <lineage>
        <taxon>Eukaryota</taxon>
        <taxon>Viridiplantae</taxon>
        <taxon>Chlorophyta</taxon>
        <taxon>core chlorophytes</taxon>
        <taxon>Trebouxiophyceae</taxon>
        <taxon>Trebouxiales</taxon>
        <taxon>Trebouxiaceae</taxon>
        <taxon>Symbiochloris</taxon>
    </lineage>
</organism>
<dbReference type="Pfam" id="PF00069">
    <property type="entry name" value="Pkinase"/>
    <property type="match status" value="2"/>
</dbReference>
<feature type="domain" description="Protein kinase" evidence="9">
    <location>
        <begin position="152"/>
        <end position="384"/>
    </location>
</feature>
<sequence>MPAGGGRPVVEGTQVSIPLPATGPFPSPVSHLFPVQTKRAWAPFGQNPTHKVSGRDAPYGPSDPLQEHESALTMATRACALDPSAAYLAAPRSAHGPRYRNASMRTISPDYEGKVAGAIHQSSLTSSAGPVAGDLKEPDGGWVRDDFLLDVNDCGSYLGGGEFAQVYSATEKHSGHTVALKVIDASVLNERGLVKVARELEVHSKLCADGASFNILRLFGQFFDETEGKQYLVLEKGSGDLFELLYTDEEDVYCPQPEDVTAKIVSSIVHGLACVLKTCCGTQAYMAPEVYVGRADKQAPEGYDERADWWAVGIMLYECLYAEHPFYEPKRGALNTREDIAAGVLHFPLSPEVSDAAKLLIRKLMVQDPAARLSPAQILQDPWFVDDHPEAIRPGIPSNPPAANTVPGDTASVVGSGESSGRSSVESYDLYGGAEPQDTTSGALAEQVCPSA</sequence>
<evidence type="ECO:0000313" key="11">
    <source>
        <dbReference type="Proteomes" id="UP001465755"/>
    </source>
</evidence>
<dbReference type="InterPro" id="IPR030616">
    <property type="entry name" value="Aur-like"/>
</dbReference>
<keyword evidence="4" id="KW-0418">Kinase</keyword>
<feature type="binding site" evidence="6 7">
    <location>
        <position position="181"/>
    </location>
    <ligand>
        <name>ATP</name>
        <dbReference type="ChEBI" id="CHEBI:30616"/>
    </ligand>
</feature>
<keyword evidence="2" id="KW-0808">Transferase</keyword>
<dbReference type="GO" id="GO:0005524">
    <property type="term" value="F:ATP binding"/>
    <property type="evidence" value="ECO:0007669"/>
    <property type="project" value="UniProtKB-UniRule"/>
</dbReference>
<keyword evidence="5 6" id="KW-0067">ATP-binding</keyword>
<keyword evidence="1" id="KW-0723">Serine/threonine-protein kinase</keyword>
<dbReference type="InterPro" id="IPR011009">
    <property type="entry name" value="Kinase-like_dom_sf"/>
</dbReference>
<evidence type="ECO:0000256" key="6">
    <source>
        <dbReference type="PIRSR" id="PIRSR630616-2"/>
    </source>
</evidence>
<gene>
    <name evidence="10" type="ORF">WJX73_008265</name>
</gene>
<dbReference type="SMART" id="SM00220">
    <property type="entry name" value="S_TKc"/>
    <property type="match status" value="1"/>
</dbReference>
<dbReference type="InterPro" id="IPR000719">
    <property type="entry name" value="Prot_kinase_dom"/>
</dbReference>
<dbReference type="EMBL" id="JALJOQ010000042">
    <property type="protein sequence ID" value="KAK9805773.1"/>
    <property type="molecule type" value="Genomic_DNA"/>
</dbReference>
<keyword evidence="11" id="KW-1185">Reference proteome</keyword>
<dbReference type="PROSITE" id="PS00107">
    <property type="entry name" value="PROTEIN_KINASE_ATP"/>
    <property type="match status" value="1"/>
</dbReference>
<feature type="region of interest" description="Disordered" evidence="8">
    <location>
        <begin position="393"/>
        <end position="452"/>
    </location>
</feature>
<dbReference type="AlphaFoldDB" id="A0AAW1P7H6"/>
<evidence type="ECO:0000313" key="10">
    <source>
        <dbReference type="EMBL" id="KAK9805773.1"/>
    </source>
</evidence>
<dbReference type="SUPFAM" id="SSF56112">
    <property type="entry name" value="Protein kinase-like (PK-like)"/>
    <property type="match status" value="1"/>
</dbReference>
<protein>
    <recommendedName>
        <fullName evidence="9">Protein kinase domain-containing protein</fullName>
    </recommendedName>
</protein>
<dbReference type="GO" id="GO:0004674">
    <property type="term" value="F:protein serine/threonine kinase activity"/>
    <property type="evidence" value="ECO:0007669"/>
    <property type="project" value="UniProtKB-KW"/>
</dbReference>
<dbReference type="Proteomes" id="UP001465755">
    <property type="component" value="Unassembled WGS sequence"/>
</dbReference>
<reference evidence="10 11" key="1">
    <citation type="journal article" date="2024" name="Nat. Commun.">
        <title>Phylogenomics reveals the evolutionary origins of lichenization in chlorophyte algae.</title>
        <authorList>
            <person name="Puginier C."/>
            <person name="Libourel C."/>
            <person name="Otte J."/>
            <person name="Skaloud P."/>
            <person name="Haon M."/>
            <person name="Grisel S."/>
            <person name="Petersen M."/>
            <person name="Berrin J.G."/>
            <person name="Delaux P.M."/>
            <person name="Dal Grande F."/>
            <person name="Keller J."/>
        </authorList>
    </citation>
    <scope>NUCLEOTIDE SEQUENCE [LARGE SCALE GENOMIC DNA]</scope>
    <source>
        <strain evidence="10 11">SAG 2036</strain>
    </source>
</reference>
<evidence type="ECO:0000256" key="3">
    <source>
        <dbReference type="ARBA" id="ARBA00022741"/>
    </source>
</evidence>
<dbReference type="InterPro" id="IPR017441">
    <property type="entry name" value="Protein_kinase_ATP_BS"/>
</dbReference>
<evidence type="ECO:0000256" key="8">
    <source>
        <dbReference type="SAM" id="MobiDB-lite"/>
    </source>
</evidence>
<evidence type="ECO:0000259" key="9">
    <source>
        <dbReference type="PROSITE" id="PS50011"/>
    </source>
</evidence>
<evidence type="ECO:0000256" key="2">
    <source>
        <dbReference type="ARBA" id="ARBA00022679"/>
    </source>
</evidence>